<dbReference type="AlphaFoldDB" id="A0AAV7VF13"/>
<evidence type="ECO:0000313" key="1">
    <source>
        <dbReference type="EMBL" id="KAJ1199903.1"/>
    </source>
</evidence>
<proteinExistence type="predicted"/>
<comment type="caution">
    <text evidence="1">The sequence shown here is derived from an EMBL/GenBank/DDBJ whole genome shotgun (WGS) entry which is preliminary data.</text>
</comment>
<evidence type="ECO:0000313" key="2">
    <source>
        <dbReference type="Proteomes" id="UP001066276"/>
    </source>
</evidence>
<protein>
    <submittedName>
        <fullName evidence="1">Uncharacterized protein</fullName>
    </submittedName>
</protein>
<keyword evidence="2" id="KW-1185">Reference proteome</keyword>
<accession>A0AAV7VF13</accession>
<organism evidence="1 2">
    <name type="scientific">Pleurodeles waltl</name>
    <name type="common">Iberian ribbed newt</name>
    <dbReference type="NCBI Taxonomy" id="8319"/>
    <lineage>
        <taxon>Eukaryota</taxon>
        <taxon>Metazoa</taxon>
        <taxon>Chordata</taxon>
        <taxon>Craniata</taxon>
        <taxon>Vertebrata</taxon>
        <taxon>Euteleostomi</taxon>
        <taxon>Amphibia</taxon>
        <taxon>Batrachia</taxon>
        <taxon>Caudata</taxon>
        <taxon>Salamandroidea</taxon>
        <taxon>Salamandridae</taxon>
        <taxon>Pleurodelinae</taxon>
        <taxon>Pleurodeles</taxon>
    </lineage>
</organism>
<sequence length="114" mass="12476">MSPGLPGSEKDGNILHVRLMCWCLSQWLGTLLGGPKGPGATGLYRAALELRKFQRVLVRVSIWGNGGRVSTGVGEFVVEAEEAMRKVEVNKTMVKHRGGQIVACSPEWRNKSEL</sequence>
<gene>
    <name evidence="1" type="ORF">NDU88_003735</name>
</gene>
<dbReference type="Proteomes" id="UP001066276">
    <property type="component" value="Chromosome 2_1"/>
</dbReference>
<reference evidence="1" key="1">
    <citation type="journal article" date="2022" name="bioRxiv">
        <title>Sequencing and chromosome-scale assembly of the giantPleurodeles waltlgenome.</title>
        <authorList>
            <person name="Brown T."/>
            <person name="Elewa A."/>
            <person name="Iarovenko S."/>
            <person name="Subramanian E."/>
            <person name="Araus A.J."/>
            <person name="Petzold A."/>
            <person name="Susuki M."/>
            <person name="Suzuki K.-i.T."/>
            <person name="Hayashi T."/>
            <person name="Toyoda A."/>
            <person name="Oliveira C."/>
            <person name="Osipova E."/>
            <person name="Leigh N.D."/>
            <person name="Simon A."/>
            <person name="Yun M.H."/>
        </authorList>
    </citation>
    <scope>NUCLEOTIDE SEQUENCE</scope>
    <source>
        <strain evidence="1">20211129_DDA</strain>
        <tissue evidence="1">Liver</tissue>
    </source>
</reference>
<name>A0AAV7VF13_PLEWA</name>
<dbReference type="EMBL" id="JANPWB010000003">
    <property type="protein sequence ID" value="KAJ1199903.1"/>
    <property type="molecule type" value="Genomic_DNA"/>
</dbReference>